<feature type="transmembrane region" description="Helical" evidence="12">
    <location>
        <begin position="304"/>
        <end position="323"/>
    </location>
</feature>
<keyword evidence="8" id="KW-0418">Kinase</keyword>
<dbReference type="Gene3D" id="3.30.565.10">
    <property type="entry name" value="Histidine kinase-like ATPase, C-terminal domain"/>
    <property type="match status" value="1"/>
</dbReference>
<gene>
    <name evidence="15" type="ORF">A7K91_16730</name>
</gene>
<protein>
    <recommendedName>
        <fullName evidence="3">histidine kinase</fullName>
        <ecNumber evidence="3">2.7.13.3</ecNumber>
    </recommendedName>
</protein>
<dbReference type="AlphaFoldDB" id="A0A1A5YMN4"/>
<dbReference type="InterPro" id="IPR003594">
    <property type="entry name" value="HATPase_dom"/>
</dbReference>
<evidence type="ECO:0000256" key="2">
    <source>
        <dbReference type="ARBA" id="ARBA00004651"/>
    </source>
</evidence>
<evidence type="ECO:0000256" key="3">
    <source>
        <dbReference type="ARBA" id="ARBA00012438"/>
    </source>
</evidence>
<dbReference type="PROSITE" id="PS50885">
    <property type="entry name" value="HAMP"/>
    <property type="match status" value="1"/>
</dbReference>
<keyword evidence="12" id="KW-0812">Transmembrane</keyword>
<keyword evidence="11 12" id="KW-0472">Membrane</keyword>
<keyword evidence="16" id="KW-1185">Reference proteome</keyword>
<keyword evidence="5" id="KW-0597">Phosphoprotein</keyword>
<evidence type="ECO:0000259" key="13">
    <source>
        <dbReference type="PROSITE" id="PS50109"/>
    </source>
</evidence>
<evidence type="ECO:0000259" key="14">
    <source>
        <dbReference type="PROSITE" id="PS50885"/>
    </source>
</evidence>
<dbReference type="GO" id="GO:0005524">
    <property type="term" value="F:ATP binding"/>
    <property type="evidence" value="ECO:0007669"/>
    <property type="project" value="UniProtKB-KW"/>
</dbReference>
<evidence type="ECO:0000313" key="15">
    <source>
        <dbReference type="EMBL" id="OBR66877.1"/>
    </source>
</evidence>
<dbReference type="RefSeq" id="WP_068681256.1">
    <property type="nucleotide sequence ID" value="NZ_LYPA01000043.1"/>
</dbReference>
<dbReference type="PANTHER" id="PTHR34220:SF7">
    <property type="entry name" value="SENSOR HISTIDINE KINASE YPDA"/>
    <property type="match status" value="1"/>
</dbReference>
<dbReference type="SUPFAM" id="SSF55874">
    <property type="entry name" value="ATPase domain of HSP90 chaperone/DNA topoisomerase II/histidine kinase"/>
    <property type="match status" value="1"/>
</dbReference>
<reference evidence="15 16" key="1">
    <citation type="submission" date="2016-05" db="EMBL/GenBank/DDBJ databases">
        <title>Paenibacillus oryzae. sp. nov., isolated from the rice root.</title>
        <authorList>
            <person name="Zhang J."/>
            <person name="Zhang X."/>
        </authorList>
    </citation>
    <scope>NUCLEOTIDE SEQUENCE [LARGE SCALE GENOMIC DNA]</scope>
    <source>
        <strain evidence="15 16">1DrF-4</strain>
    </source>
</reference>
<dbReference type="EC" id="2.7.13.3" evidence="3"/>
<dbReference type="PANTHER" id="PTHR34220">
    <property type="entry name" value="SENSOR HISTIDINE KINASE YPDA"/>
    <property type="match status" value="1"/>
</dbReference>
<keyword evidence="6" id="KW-0808">Transferase</keyword>
<evidence type="ECO:0000256" key="10">
    <source>
        <dbReference type="ARBA" id="ARBA00023012"/>
    </source>
</evidence>
<proteinExistence type="predicted"/>
<keyword evidence="9" id="KW-0067">ATP-binding</keyword>
<feature type="domain" description="HAMP" evidence="14">
    <location>
        <begin position="324"/>
        <end position="377"/>
    </location>
</feature>
<comment type="subcellular location">
    <subcellularLocation>
        <location evidence="2">Cell membrane</location>
        <topology evidence="2">Multi-pass membrane protein</topology>
    </subcellularLocation>
</comment>
<keyword evidence="7" id="KW-0547">Nucleotide-binding</keyword>
<keyword evidence="4" id="KW-1003">Cell membrane</keyword>
<evidence type="ECO:0000256" key="9">
    <source>
        <dbReference type="ARBA" id="ARBA00022840"/>
    </source>
</evidence>
<dbReference type="Proteomes" id="UP000092024">
    <property type="component" value="Unassembled WGS sequence"/>
</dbReference>
<keyword evidence="12" id="KW-1133">Transmembrane helix</keyword>
<sequence length="592" mass="67594">MQKTESSRSAFLTSLLRMFKVRGRIVFIVVAGLSLHLVLMLSVFNIYGSNYLKNRLYDHAGNLQKEIGTSIELTVDDIQMVGLRFLLNSSIYRAISDDSLSENAKQTELQRLIADTISSAEMIGDVVIITDQNKRYRFREDSLIFEDPDDLLISRVKKSQIPVTGHMKRDENGDAYVVFGQQYRNFNTGQNIGVLLLYVKESYLFKLYEASFHGLGYSYIATDANEIISHPDKALLGNVLSEHDAFQPLQSEGYMDMTYRDEKYVLSVHPLDARLKGFGVNWRIVSVISYPKLFEAISQGNTNALIFTAATFIGLLALSFYIAGRITRPIAKLTSKIRSFGRDGLEPPPDANPARDEISELEQSYYSMIERINHLIEENSEEKEKQRVMELTALQSQINPHFLYNTLDAIKWTARLKKQPEIEQMISALSTFFRISLHKGDKHIPIADEIKLVQSFVTVEQFRFPDKFEVTYDIPEHLRNLRILKLILQPLVENAIKHGLSEKEGKGLIEVSCWEEDHYLYLQVKDDGVGFAQKEDLHTINKNPFFQSGYGLRNVDERIKLEYGQDSSLRISSVPGEGTTALITINLTRYLL</sequence>
<comment type="catalytic activity">
    <reaction evidence="1">
        <text>ATP + protein L-histidine = ADP + protein N-phospho-L-histidine.</text>
        <dbReference type="EC" id="2.7.13.3"/>
    </reaction>
</comment>
<dbReference type="Pfam" id="PF00672">
    <property type="entry name" value="HAMP"/>
    <property type="match status" value="1"/>
</dbReference>
<evidence type="ECO:0000256" key="7">
    <source>
        <dbReference type="ARBA" id="ARBA00022741"/>
    </source>
</evidence>
<dbReference type="GO" id="GO:0000155">
    <property type="term" value="F:phosphorelay sensor kinase activity"/>
    <property type="evidence" value="ECO:0007669"/>
    <property type="project" value="InterPro"/>
</dbReference>
<dbReference type="InterPro" id="IPR010559">
    <property type="entry name" value="Sig_transdc_His_kin_internal"/>
</dbReference>
<evidence type="ECO:0000256" key="12">
    <source>
        <dbReference type="SAM" id="Phobius"/>
    </source>
</evidence>
<dbReference type="Pfam" id="PF06580">
    <property type="entry name" value="His_kinase"/>
    <property type="match status" value="1"/>
</dbReference>
<evidence type="ECO:0000256" key="8">
    <source>
        <dbReference type="ARBA" id="ARBA00022777"/>
    </source>
</evidence>
<dbReference type="InterPro" id="IPR005467">
    <property type="entry name" value="His_kinase_dom"/>
</dbReference>
<evidence type="ECO:0000256" key="6">
    <source>
        <dbReference type="ARBA" id="ARBA00022679"/>
    </source>
</evidence>
<organism evidence="15 16">
    <name type="scientific">Paenibacillus oryzae</name>
    <dbReference type="NCBI Taxonomy" id="1844972"/>
    <lineage>
        <taxon>Bacteria</taxon>
        <taxon>Bacillati</taxon>
        <taxon>Bacillota</taxon>
        <taxon>Bacilli</taxon>
        <taxon>Bacillales</taxon>
        <taxon>Paenibacillaceae</taxon>
        <taxon>Paenibacillus</taxon>
    </lineage>
</organism>
<dbReference type="STRING" id="1844972.A7K91_16730"/>
<dbReference type="InterPro" id="IPR036890">
    <property type="entry name" value="HATPase_C_sf"/>
</dbReference>
<dbReference type="PROSITE" id="PS50109">
    <property type="entry name" value="HIS_KIN"/>
    <property type="match status" value="1"/>
</dbReference>
<evidence type="ECO:0000313" key="16">
    <source>
        <dbReference type="Proteomes" id="UP000092024"/>
    </source>
</evidence>
<feature type="domain" description="Histidine kinase" evidence="13">
    <location>
        <begin position="484"/>
        <end position="589"/>
    </location>
</feature>
<dbReference type="SMART" id="SM00304">
    <property type="entry name" value="HAMP"/>
    <property type="match status" value="1"/>
</dbReference>
<keyword evidence="10" id="KW-0902">Two-component regulatory system</keyword>
<evidence type="ECO:0000256" key="5">
    <source>
        <dbReference type="ARBA" id="ARBA00022553"/>
    </source>
</evidence>
<dbReference type="SMART" id="SM00387">
    <property type="entry name" value="HATPase_c"/>
    <property type="match status" value="1"/>
</dbReference>
<dbReference type="InterPro" id="IPR050640">
    <property type="entry name" value="Bact_2-comp_sensor_kinase"/>
</dbReference>
<accession>A0A1A5YMN4</accession>
<dbReference type="Gene3D" id="3.30.450.20">
    <property type="entry name" value="PAS domain"/>
    <property type="match status" value="1"/>
</dbReference>
<dbReference type="Pfam" id="PF02518">
    <property type="entry name" value="HATPase_c"/>
    <property type="match status" value="1"/>
</dbReference>
<comment type="caution">
    <text evidence="15">The sequence shown here is derived from an EMBL/GenBank/DDBJ whole genome shotgun (WGS) entry which is preliminary data.</text>
</comment>
<name>A0A1A5YMN4_9BACL</name>
<feature type="transmembrane region" description="Helical" evidence="12">
    <location>
        <begin position="25"/>
        <end position="47"/>
    </location>
</feature>
<dbReference type="GO" id="GO:0005886">
    <property type="term" value="C:plasma membrane"/>
    <property type="evidence" value="ECO:0007669"/>
    <property type="project" value="UniProtKB-SubCell"/>
</dbReference>
<dbReference type="Gene3D" id="6.10.340.10">
    <property type="match status" value="1"/>
</dbReference>
<evidence type="ECO:0000256" key="11">
    <source>
        <dbReference type="ARBA" id="ARBA00023136"/>
    </source>
</evidence>
<dbReference type="OrthoDB" id="9809348at2"/>
<dbReference type="InterPro" id="IPR003660">
    <property type="entry name" value="HAMP_dom"/>
</dbReference>
<evidence type="ECO:0000256" key="4">
    <source>
        <dbReference type="ARBA" id="ARBA00022475"/>
    </source>
</evidence>
<dbReference type="EMBL" id="LYPA01000043">
    <property type="protein sequence ID" value="OBR66877.1"/>
    <property type="molecule type" value="Genomic_DNA"/>
</dbReference>
<evidence type="ECO:0000256" key="1">
    <source>
        <dbReference type="ARBA" id="ARBA00000085"/>
    </source>
</evidence>